<dbReference type="RefSeq" id="WP_126504520.1">
    <property type="nucleotide sequence ID" value="NZ_RXNV01000001.1"/>
</dbReference>
<dbReference type="PRINTS" id="PR00756">
    <property type="entry name" value="ALADIPTASE"/>
</dbReference>
<name>A0A3S0KNV8_9GAMM</name>
<dbReference type="GO" id="GO:0016020">
    <property type="term" value="C:membrane"/>
    <property type="evidence" value="ECO:0007669"/>
    <property type="project" value="TreeGrafter"/>
</dbReference>
<dbReference type="InterPro" id="IPR050344">
    <property type="entry name" value="Peptidase_M1_aminopeptidases"/>
</dbReference>
<evidence type="ECO:0000256" key="11">
    <source>
        <dbReference type="ARBA" id="ARBA00023049"/>
    </source>
</evidence>
<dbReference type="Gene3D" id="2.60.40.1730">
    <property type="entry name" value="tricorn interacting facor f3 domain"/>
    <property type="match status" value="1"/>
</dbReference>
<dbReference type="GO" id="GO:0043171">
    <property type="term" value="P:peptide catabolic process"/>
    <property type="evidence" value="ECO:0007669"/>
    <property type="project" value="TreeGrafter"/>
</dbReference>
<dbReference type="Gene3D" id="1.10.390.10">
    <property type="entry name" value="Neutral Protease Domain 2"/>
    <property type="match status" value="1"/>
</dbReference>
<feature type="signal peptide" evidence="12">
    <location>
        <begin position="1"/>
        <end position="22"/>
    </location>
</feature>
<proteinExistence type="inferred from homology"/>
<dbReference type="PANTHER" id="PTHR11533">
    <property type="entry name" value="PROTEASE M1 ZINC METALLOPROTEASE"/>
    <property type="match status" value="1"/>
</dbReference>
<evidence type="ECO:0000256" key="2">
    <source>
        <dbReference type="ARBA" id="ARBA00001947"/>
    </source>
</evidence>
<evidence type="ECO:0000256" key="5">
    <source>
        <dbReference type="ARBA" id="ARBA00015611"/>
    </source>
</evidence>
<keyword evidence="7" id="KW-0645">Protease</keyword>
<comment type="caution">
    <text evidence="16">The sequence shown here is derived from an EMBL/GenBank/DDBJ whole genome shotgun (WGS) entry which is preliminary data.</text>
</comment>
<dbReference type="Pfam" id="PF11838">
    <property type="entry name" value="ERAP1_C"/>
    <property type="match status" value="1"/>
</dbReference>
<dbReference type="InterPro" id="IPR042097">
    <property type="entry name" value="Aminopeptidase_N-like_N_sf"/>
</dbReference>
<evidence type="ECO:0000256" key="8">
    <source>
        <dbReference type="ARBA" id="ARBA00022723"/>
    </source>
</evidence>
<dbReference type="Pfam" id="PF17900">
    <property type="entry name" value="Peptidase_M1_N"/>
    <property type="match status" value="1"/>
</dbReference>
<dbReference type="GO" id="GO:0008270">
    <property type="term" value="F:zinc ion binding"/>
    <property type="evidence" value="ECO:0007669"/>
    <property type="project" value="InterPro"/>
</dbReference>
<evidence type="ECO:0000256" key="10">
    <source>
        <dbReference type="ARBA" id="ARBA00022833"/>
    </source>
</evidence>
<reference evidence="16 17" key="1">
    <citation type="submission" date="2018-12" db="EMBL/GenBank/DDBJ databases">
        <authorList>
            <person name="Yu L."/>
        </authorList>
    </citation>
    <scope>NUCLEOTIDE SEQUENCE [LARGE SCALE GENOMIC DNA]</scope>
    <source>
        <strain evidence="16 17">HAW-EB5</strain>
    </source>
</reference>
<dbReference type="SUPFAM" id="SSF55486">
    <property type="entry name" value="Metalloproteases ('zincins'), catalytic domain"/>
    <property type="match status" value="1"/>
</dbReference>
<dbReference type="InterPro" id="IPR014782">
    <property type="entry name" value="Peptidase_M1_dom"/>
</dbReference>
<feature type="domain" description="Aminopeptidase N-like N-terminal" evidence="15">
    <location>
        <begin position="52"/>
        <end position="218"/>
    </location>
</feature>
<comment type="cofactor">
    <cofactor evidence="2">
        <name>Zn(2+)</name>
        <dbReference type="ChEBI" id="CHEBI:29105"/>
    </cofactor>
</comment>
<dbReference type="FunFam" id="2.60.40.1730:FF:000010">
    <property type="entry name" value="Putative aminopeptidase N"/>
    <property type="match status" value="1"/>
</dbReference>
<evidence type="ECO:0000256" key="1">
    <source>
        <dbReference type="ARBA" id="ARBA00000098"/>
    </source>
</evidence>
<evidence type="ECO:0000259" key="13">
    <source>
        <dbReference type="Pfam" id="PF01433"/>
    </source>
</evidence>
<dbReference type="GO" id="GO:0005737">
    <property type="term" value="C:cytoplasm"/>
    <property type="evidence" value="ECO:0007669"/>
    <property type="project" value="TreeGrafter"/>
</dbReference>
<feature type="domain" description="Peptidase M1 membrane alanine aminopeptidase" evidence="13">
    <location>
        <begin position="260"/>
        <end position="471"/>
    </location>
</feature>
<accession>A0A3S0KNV8</accession>
<dbReference type="InterPro" id="IPR001930">
    <property type="entry name" value="Peptidase_M1"/>
</dbReference>
<dbReference type="CDD" id="cd09602">
    <property type="entry name" value="M1_APN"/>
    <property type="match status" value="1"/>
</dbReference>
<evidence type="ECO:0000256" key="12">
    <source>
        <dbReference type="SAM" id="SignalP"/>
    </source>
</evidence>
<dbReference type="Pfam" id="PF01433">
    <property type="entry name" value="Peptidase_M1"/>
    <property type="match status" value="1"/>
</dbReference>
<comment type="similarity">
    <text evidence="3">Belongs to the peptidase M1 family.</text>
</comment>
<dbReference type="GO" id="GO:0006508">
    <property type="term" value="P:proteolysis"/>
    <property type="evidence" value="ECO:0007669"/>
    <property type="project" value="UniProtKB-KW"/>
</dbReference>
<evidence type="ECO:0000259" key="15">
    <source>
        <dbReference type="Pfam" id="PF17900"/>
    </source>
</evidence>
<evidence type="ECO:0000256" key="4">
    <source>
        <dbReference type="ARBA" id="ARBA00012564"/>
    </source>
</evidence>
<dbReference type="InterPro" id="IPR045357">
    <property type="entry name" value="Aminopeptidase_N-like_N"/>
</dbReference>
<evidence type="ECO:0000313" key="16">
    <source>
        <dbReference type="EMBL" id="RTR34917.1"/>
    </source>
</evidence>
<dbReference type="Proteomes" id="UP000282060">
    <property type="component" value="Unassembled WGS sequence"/>
</dbReference>
<evidence type="ECO:0000313" key="17">
    <source>
        <dbReference type="Proteomes" id="UP000282060"/>
    </source>
</evidence>
<evidence type="ECO:0000256" key="9">
    <source>
        <dbReference type="ARBA" id="ARBA00022801"/>
    </source>
</evidence>
<dbReference type="GO" id="GO:0070006">
    <property type="term" value="F:metalloaminopeptidase activity"/>
    <property type="evidence" value="ECO:0007669"/>
    <property type="project" value="TreeGrafter"/>
</dbReference>
<dbReference type="AlphaFoldDB" id="A0A3S0KNV8"/>
<dbReference type="NCBIfam" id="TIGR02412">
    <property type="entry name" value="pepN_strep_liv"/>
    <property type="match status" value="1"/>
</dbReference>
<keyword evidence="10" id="KW-0862">Zinc</keyword>
<sequence length="879" mass="100416">MNLLRVCLLSLLSLSIISCSSTENSQSEHRETNTYISQQQAQSRSERVSEVSYQLDFTLTGQSEFSGVTSVNFTLSDTDSPLTLDLNQATVKSFIINGHKIYPRYNGNYFTLNPGLLISGSNTIEVAYTRKHSTNGEGLHRFVDPIDEKVYLYSHFEPAAAQQMFALFDQPDLKASYQLTVTAPKEWLVISAMKEQSITATGESNRWHFPASPKLSPYNFSLHAGPYHVWQDNSGKYPLRLFARQSVAEQVTAEDWFTYTQQGLTFFDDYFAIPYPFNKYDQLLVPDFLYGAMENAAAVTFSENYFLHKNKMTLAQKQSLAGVIMHEMAHQWFGNMVTMKWWNGLWLNESFASFMATLATAEATEFTHAWRSFYAKGKQKAYELDSRITTHPIEVPVPTSGNAFDNIDAITYQKGASVLVQLNHLLGAEVFKQGVQHYLKQYSYQNAELQDFITSLGSVAKRDLRDWSDEWLNHSGVNTIKAEYSCEANRITSFALLQFPASDKLPNLREQRIKLGLFTKGRRELHRNVTVPVTYKGARTEVKRLIGSRCPDLVYPNYQDWGYVKVILDDKSFETARQDLNMMKDPMLRSMLWQSLWDSVTSGVLPLDKYLGTVFINLPHEQDYIILGQVLATLYQSKSYLEQMLPIHQSYTNKALKGLAQMSLRNTMVNNESSDFQRRWFDAYIQFSRTPRVLDHLEQLLKGQASIRGLTLDQDTRWKIITQLNRYDHSGSRKLLEAEQKADQSDSGEKAAIGALVSRPEAGIKRQWLYRIEHESTLPFSKLRTAMSHLYPSEQKMLSAATSEQRLAGLTEVDADKDPVFMRSYAATLIPTQCDHAGIALLQRAIDEHTQLSMGTRRTLLEAHQEERRCVTIKEKLLH</sequence>
<dbReference type="GO" id="GO:0016285">
    <property type="term" value="F:alanyl aminopeptidase activity"/>
    <property type="evidence" value="ECO:0007669"/>
    <property type="project" value="UniProtKB-EC"/>
</dbReference>
<protein>
    <recommendedName>
        <fullName evidence="5">Aminopeptidase N</fullName>
        <ecNumber evidence="4">3.4.11.2</ecNumber>
    </recommendedName>
</protein>
<dbReference type="InterPro" id="IPR012778">
    <property type="entry name" value="Pept_M1_aminopeptidase"/>
</dbReference>
<evidence type="ECO:0000256" key="6">
    <source>
        <dbReference type="ARBA" id="ARBA00022438"/>
    </source>
</evidence>
<dbReference type="SUPFAM" id="SSF63737">
    <property type="entry name" value="Leukotriene A4 hydrolase N-terminal domain"/>
    <property type="match status" value="1"/>
</dbReference>
<dbReference type="InterPro" id="IPR027268">
    <property type="entry name" value="Peptidase_M4/M1_CTD_sf"/>
</dbReference>
<dbReference type="InterPro" id="IPR024571">
    <property type="entry name" value="ERAP1-like_C_dom"/>
</dbReference>
<dbReference type="PANTHER" id="PTHR11533:SF174">
    <property type="entry name" value="PUROMYCIN-SENSITIVE AMINOPEPTIDASE-RELATED"/>
    <property type="match status" value="1"/>
</dbReference>
<keyword evidence="9 16" id="KW-0378">Hydrolase</keyword>
<evidence type="ECO:0000256" key="3">
    <source>
        <dbReference type="ARBA" id="ARBA00010136"/>
    </source>
</evidence>
<dbReference type="OrthoDB" id="100605at2"/>
<evidence type="ECO:0000256" key="7">
    <source>
        <dbReference type="ARBA" id="ARBA00022670"/>
    </source>
</evidence>
<organism evidence="16 17">
    <name type="scientific">Shewanella atlantica</name>
    <dbReference type="NCBI Taxonomy" id="271099"/>
    <lineage>
        <taxon>Bacteria</taxon>
        <taxon>Pseudomonadati</taxon>
        <taxon>Pseudomonadota</taxon>
        <taxon>Gammaproteobacteria</taxon>
        <taxon>Alteromonadales</taxon>
        <taxon>Shewanellaceae</taxon>
        <taxon>Shewanella</taxon>
    </lineage>
</organism>
<gene>
    <name evidence="16" type="primary">pepN</name>
    <name evidence="16" type="ORF">EKG39_04460</name>
</gene>
<dbReference type="GO" id="GO:0042277">
    <property type="term" value="F:peptide binding"/>
    <property type="evidence" value="ECO:0007669"/>
    <property type="project" value="TreeGrafter"/>
</dbReference>
<keyword evidence="6 16" id="KW-0031">Aminopeptidase</keyword>
<dbReference type="EMBL" id="RXNV01000001">
    <property type="protein sequence ID" value="RTR34917.1"/>
    <property type="molecule type" value="Genomic_DNA"/>
</dbReference>
<dbReference type="GO" id="GO:0005615">
    <property type="term" value="C:extracellular space"/>
    <property type="evidence" value="ECO:0007669"/>
    <property type="project" value="TreeGrafter"/>
</dbReference>
<dbReference type="EC" id="3.4.11.2" evidence="4"/>
<keyword evidence="12" id="KW-0732">Signal</keyword>
<feature type="domain" description="ERAP1-like C-terminal" evidence="14">
    <location>
        <begin position="553"/>
        <end position="865"/>
    </location>
</feature>
<evidence type="ECO:0000259" key="14">
    <source>
        <dbReference type="Pfam" id="PF11838"/>
    </source>
</evidence>
<comment type="catalytic activity">
    <reaction evidence="1">
        <text>Release of an N-terminal amino acid, Xaa-|-Yaa- from a peptide, amide or arylamide. Xaa is preferably Ala, but may be most amino acids including Pro (slow action). When a terminal hydrophobic residue is followed by a prolyl residue, the two may be released as an intact Xaa-Pro dipeptide.</text>
        <dbReference type="EC" id="3.4.11.2"/>
    </reaction>
</comment>
<dbReference type="PROSITE" id="PS51257">
    <property type="entry name" value="PROKAR_LIPOPROTEIN"/>
    <property type="match status" value="1"/>
</dbReference>
<feature type="chain" id="PRO_5018544639" description="Aminopeptidase N" evidence="12">
    <location>
        <begin position="23"/>
        <end position="879"/>
    </location>
</feature>
<dbReference type="FunFam" id="1.10.390.10:FF:000006">
    <property type="entry name" value="Puromycin-sensitive aminopeptidase"/>
    <property type="match status" value="1"/>
</dbReference>
<keyword evidence="11" id="KW-0482">Metalloprotease</keyword>
<keyword evidence="8" id="KW-0479">Metal-binding</keyword>
<keyword evidence="17" id="KW-1185">Reference proteome</keyword>